<proteinExistence type="predicted"/>
<evidence type="ECO:0000313" key="3">
    <source>
        <dbReference type="Proteomes" id="UP001388673"/>
    </source>
</evidence>
<evidence type="ECO:0000256" key="1">
    <source>
        <dbReference type="SAM" id="MobiDB-lite"/>
    </source>
</evidence>
<feature type="region of interest" description="Disordered" evidence="1">
    <location>
        <begin position="35"/>
        <end position="65"/>
    </location>
</feature>
<reference evidence="2 3" key="1">
    <citation type="journal article" date="2024" name="bioRxiv">
        <title>Comparative genomics of Cryptococcus and Kwoniella reveals pathogenesis evolution and contrasting karyotype dynamics via intercentromeric recombination or chromosome fusion.</title>
        <authorList>
            <person name="Coelho M.A."/>
            <person name="David-Palma M."/>
            <person name="Shea T."/>
            <person name="Bowers K."/>
            <person name="McGinley-Smith S."/>
            <person name="Mohammad A.W."/>
            <person name="Gnirke A."/>
            <person name="Yurkov A.M."/>
            <person name="Nowrousian M."/>
            <person name="Sun S."/>
            <person name="Cuomo C.A."/>
            <person name="Heitman J."/>
        </authorList>
    </citation>
    <scope>NUCLEOTIDE SEQUENCE [LARGE SCALE GENOMIC DNA]</scope>
    <source>
        <strain evidence="2 3">CBS 13917</strain>
    </source>
</reference>
<sequence>MSPSSPSSPQSGAPSFGQKLARKASNLALRAVLSDSNLTPLDPGDPIKWSPKALEERNAEQRRDVQQYEGRLESAARIGLLLHLEVMLSLNERISQTMSAPLPTFPVLPSGSLPHRPLLSARIPTHLRLQMLLVVL</sequence>
<dbReference type="EMBL" id="JBCAWK010000004">
    <property type="protein sequence ID" value="KAK8861254.1"/>
    <property type="molecule type" value="Genomic_DNA"/>
</dbReference>
<dbReference type="AlphaFoldDB" id="A0AAW0YSU3"/>
<dbReference type="KEGG" id="kne:92179332"/>
<feature type="compositionally biased region" description="Basic and acidic residues" evidence="1">
    <location>
        <begin position="53"/>
        <end position="65"/>
    </location>
</feature>
<dbReference type="Proteomes" id="UP001388673">
    <property type="component" value="Unassembled WGS sequence"/>
</dbReference>
<name>A0AAW0YSU3_9TREE</name>
<organism evidence="2 3">
    <name type="scientific">Kwoniella newhampshirensis</name>
    <dbReference type="NCBI Taxonomy" id="1651941"/>
    <lineage>
        <taxon>Eukaryota</taxon>
        <taxon>Fungi</taxon>
        <taxon>Dikarya</taxon>
        <taxon>Basidiomycota</taxon>
        <taxon>Agaricomycotina</taxon>
        <taxon>Tremellomycetes</taxon>
        <taxon>Tremellales</taxon>
        <taxon>Cryptococcaceae</taxon>
        <taxon>Kwoniella</taxon>
    </lineage>
</organism>
<evidence type="ECO:0000313" key="2">
    <source>
        <dbReference type="EMBL" id="KAK8861254.1"/>
    </source>
</evidence>
<gene>
    <name evidence="2" type="ORF">IAR55_002073</name>
</gene>
<comment type="caution">
    <text evidence="2">The sequence shown here is derived from an EMBL/GenBank/DDBJ whole genome shotgun (WGS) entry which is preliminary data.</text>
</comment>
<dbReference type="GeneID" id="92179332"/>
<protein>
    <submittedName>
        <fullName evidence="2">Uncharacterized protein</fullName>
    </submittedName>
</protein>
<accession>A0AAW0YSU3</accession>
<dbReference type="RefSeq" id="XP_066803879.1">
    <property type="nucleotide sequence ID" value="XM_066945190.1"/>
</dbReference>
<keyword evidence="3" id="KW-1185">Reference proteome</keyword>